<keyword evidence="1" id="KW-0547">Nucleotide-binding</keyword>
<dbReference type="PANTHER" id="PTHR16305">
    <property type="entry name" value="TESTICULAR SOLUBLE ADENYLYL CYCLASE"/>
    <property type="match status" value="1"/>
</dbReference>
<feature type="domain" description="HTH luxR-type" evidence="3">
    <location>
        <begin position="883"/>
        <end position="948"/>
    </location>
</feature>
<dbReference type="SUPFAM" id="SSF52540">
    <property type="entry name" value="P-loop containing nucleoside triphosphate hydrolases"/>
    <property type="match status" value="1"/>
</dbReference>
<dbReference type="InterPro" id="IPR011990">
    <property type="entry name" value="TPR-like_helical_dom_sf"/>
</dbReference>
<dbReference type="RefSeq" id="WP_189155060.1">
    <property type="nucleotide sequence ID" value="NZ_BMNC01000003.1"/>
</dbReference>
<dbReference type="Gene3D" id="1.25.40.10">
    <property type="entry name" value="Tetratricopeptide repeat domain"/>
    <property type="match status" value="2"/>
</dbReference>
<keyword evidence="5" id="KW-1185">Reference proteome</keyword>
<keyword evidence="2" id="KW-0067">ATP-binding</keyword>
<dbReference type="SUPFAM" id="SSF48452">
    <property type="entry name" value="TPR-like"/>
    <property type="match status" value="1"/>
</dbReference>
<dbReference type="PANTHER" id="PTHR16305:SF35">
    <property type="entry name" value="TRANSCRIPTIONAL ACTIVATOR DOMAIN"/>
    <property type="match status" value="1"/>
</dbReference>
<dbReference type="InterPro" id="IPR027417">
    <property type="entry name" value="P-loop_NTPase"/>
</dbReference>
<organism evidence="4 5">
    <name type="scientific">Lentzea pudingi</name>
    <dbReference type="NCBI Taxonomy" id="1789439"/>
    <lineage>
        <taxon>Bacteria</taxon>
        <taxon>Bacillati</taxon>
        <taxon>Actinomycetota</taxon>
        <taxon>Actinomycetes</taxon>
        <taxon>Pseudonocardiales</taxon>
        <taxon>Pseudonocardiaceae</taxon>
        <taxon>Lentzea</taxon>
    </lineage>
</organism>
<dbReference type="InterPro" id="IPR016032">
    <property type="entry name" value="Sig_transdc_resp-reg_C-effctor"/>
</dbReference>
<dbReference type="InterPro" id="IPR019734">
    <property type="entry name" value="TPR_rpt"/>
</dbReference>
<dbReference type="Proteomes" id="UP000597656">
    <property type="component" value="Unassembled WGS sequence"/>
</dbReference>
<dbReference type="EMBL" id="BMNC01000003">
    <property type="protein sequence ID" value="GGM89207.1"/>
    <property type="molecule type" value="Genomic_DNA"/>
</dbReference>
<evidence type="ECO:0000259" key="3">
    <source>
        <dbReference type="PROSITE" id="PS50043"/>
    </source>
</evidence>
<dbReference type="Gene3D" id="1.10.10.10">
    <property type="entry name" value="Winged helix-like DNA-binding domain superfamily/Winged helix DNA-binding domain"/>
    <property type="match status" value="1"/>
</dbReference>
<name>A0ABQ2HT43_9PSEU</name>
<dbReference type="SUPFAM" id="SSF46894">
    <property type="entry name" value="C-terminal effector domain of the bipartite response regulators"/>
    <property type="match status" value="1"/>
</dbReference>
<dbReference type="InterPro" id="IPR036388">
    <property type="entry name" value="WH-like_DNA-bd_sf"/>
</dbReference>
<dbReference type="SMART" id="SM00028">
    <property type="entry name" value="TPR"/>
    <property type="match status" value="6"/>
</dbReference>
<dbReference type="InterPro" id="IPR041664">
    <property type="entry name" value="AAA_16"/>
</dbReference>
<sequence length="951" mass="102929">MTRLIGRDEEVARLTRLLDDAVAGTPVVVMVNGEAGVGKTRLIAEFADRARATGAVVLAGGCLELQGGAVPYGPLVQALRLLVRQHGEQETRRLCGPVWDELASLIAGVGEGPVQVASGLGAQHHVFLAVSRMFDHIGTLAPLVVVFEDVHWADTATLDLIAYLALTASDQRMMLVCGYRSGLRLGHPLRVRLAQPDFTRHTHRVALAPFTKGELRAFVAELTDGEVSPERADRYFELSEGNPYFTEQLVAADDPARPDLHVPESLTDLMHAQLAQLGPDATSVVRVAAVAGRQVGDTLLVQVAGVAESALDAALTECVDRQVLTEVVGDSYRFRHALLRETAYGTVRARERKRLHAALAEVLAEEVDRDPHVLPELAYHWSAADRVPEALRAAIGAGDLAARVRAFQDAEVQYRRALDLWTRHPDGAPAGFGHVQVLKVAADSARWAGHLKQAVDWADEAVAVATASAVDPQLLGELHERLGSYRWEAGFDAESVRSYRRAHELLEGQPPSALRSRVRSALATVEAKRGKYTDALDLADKAQEEAEQVGARAEVGRAKNSSGLALTLRGDHAMGIAALRDAYRIAEETDHLEDLLRAAGNLGVCLERAGQDAEAVEVFRQALERSRQLGLMGSRQAGLLANNACAMLFLVGEWDEAGRLIAEVLRYYPKRETTFQRLTKAEMDLATGRVDEAERLLESVRNHPSAQPKFLSPLYRCLAELAALRGDPAAALATVRHGIEAVAGTEEYLLRLQLCAFGLRVAADASLDAADLLPRTGVVEDDAEVAVLAALCVAEAERAAGTDTAATWHSITEAWRELGRPYPMAYALARCADAAARAGERDRAVAAGIEAAAIAERLGAGPLADTIRSIRRAHHLVPRETQSSRNPFGLTPRELEIVRLLDSGLTNRQMGSRLHVTKETVGTHLSNVYRKLGVDNKTQALRAVRDAGLLD</sequence>
<accession>A0ABQ2HT43</accession>
<dbReference type="Gene3D" id="3.40.50.300">
    <property type="entry name" value="P-loop containing nucleotide triphosphate hydrolases"/>
    <property type="match status" value="1"/>
</dbReference>
<dbReference type="InterPro" id="IPR000792">
    <property type="entry name" value="Tscrpt_reg_LuxR_C"/>
</dbReference>
<dbReference type="CDD" id="cd06170">
    <property type="entry name" value="LuxR_C_like"/>
    <property type="match status" value="1"/>
</dbReference>
<dbReference type="Pfam" id="PF13424">
    <property type="entry name" value="TPR_12"/>
    <property type="match status" value="1"/>
</dbReference>
<dbReference type="PROSITE" id="PS50043">
    <property type="entry name" value="HTH_LUXR_2"/>
    <property type="match status" value="1"/>
</dbReference>
<dbReference type="SMART" id="SM00421">
    <property type="entry name" value="HTH_LUXR"/>
    <property type="match status" value="1"/>
</dbReference>
<dbReference type="Pfam" id="PF13191">
    <property type="entry name" value="AAA_16"/>
    <property type="match status" value="1"/>
</dbReference>
<comment type="caution">
    <text evidence="4">The sequence shown here is derived from an EMBL/GenBank/DDBJ whole genome shotgun (WGS) entry which is preliminary data.</text>
</comment>
<dbReference type="Pfam" id="PF00196">
    <property type="entry name" value="GerE"/>
    <property type="match status" value="1"/>
</dbReference>
<evidence type="ECO:0000313" key="5">
    <source>
        <dbReference type="Proteomes" id="UP000597656"/>
    </source>
</evidence>
<gene>
    <name evidence="4" type="ORF">GCM10011609_27560</name>
</gene>
<protein>
    <submittedName>
        <fullName evidence="4">LuxR family transcriptional regulator</fullName>
    </submittedName>
</protein>
<reference evidence="5" key="1">
    <citation type="journal article" date="2019" name="Int. J. Syst. Evol. Microbiol.">
        <title>The Global Catalogue of Microorganisms (GCM) 10K type strain sequencing project: providing services to taxonomists for standard genome sequencing and annotation.</title>
        <authorList>
            <consortium name="The Broad Institute Genomics Platform"/>
            <consortium name="The Broad Institute Genome Sequencing Center for Infectious Disease"/>
            <person name="Wu L."/>
            <person name="Ma J."/>
        </authorList>
    </citation>
    <scope>NUCLEOTIDE SEQUENCE [LARGE SCALE GENOMIC DNA]</scope>
    <source>
        <strain evidence="5">CGMCC 4.7319</strain>
    </source>
</reference>
<dbReference type="PRINTS" id="PR00038">
    <property type="entry name" value="HTHLUXR"/>
</dbReference>
<evidence type="ECO:0000313" key="4">
    <source>
        <dbReference type="EMBL" id="GGM89207.1"/>
    </source>
</evidence>
<evidence type="ECO:0000256" key="1">
    <source>
        <dbReference type="ARBA" id="ARBA00022741"/>
    </source>
</evidence>
<evidence type="ECO:0000256" key="2">
    <source>
        <dbReference type="ARBA" id="ARBA00022840"/>
    </source>
</evidence>
<proteinExistence type="predicted"/>